<dbReference type="InterPro" id="IPR003423">
    <property type="entry name" value="OMP_efflux"/>
</dbReference>
<keyword evidence="5" id="KW-0812">Transmembrane</keyword>
<evidence type="ECO:0000256" key="9">
    <source>
        <dbReference type="SAM" id="SignalP"/>
    </source>
</evidence>
<dbReference type="EMBL" id="JBHRZS010000006">
    <property type="protein sequence ID" value="MFC3879990.1"/>
    <property type="molecule type" value="Genomic_DNA"/>
</dbReference>
<evidence type="ECO:0000256" key="4">
    <source>
        <dbReference type="ARBA" id="ARBA00022452"/>
    </source>
</evidence>
<feature type="signal peptide" evidence="9">
    <location>
        <begin position="1"/>
        <end position="19"/>
    </location>
</feature>
<evidence type="ECO:0000256" key="5">
    <source>
        <dbReference type="ARBA" id="ARBA00022692"/>
    </source>
</evidence>
<keyword evidence="7" id="KW-0998">Cell outer membrane</keyword>
<comment type="caution">
    <text evidence="10">The sequence shown here is derived from an EMBL/GenBank/DDBJ whole genome shotgun (WGS) entry which is preliminary data.</text>
</comment>
<keyword evidence="3" id="KW-0813">Transport</keyword>
<keyword evidence="6" id="KW-0472">Membrane</keyword>
<feature type="chain" id="PRO_5046005862" evidence="9">
    <location>
        <begin position="20"/>
        <end position="235"/>
    </location>
</feature>
<keyword evidence="9" id="KW-0732">Signal</keyword>
<evidence type="ECO:0000256" key="3">
    <source>
        <dbReference type="ARBA" id="ARBA00022448"/>
    </source>
</evidence>
<evidence type="ECO:0000256" key="7">
    <source>
        <dbReference type="ARBA" id="ARBA00023237"/>
    </source>
</evidence>
<dbReference type="PANTHER" id="PTHR30026:SF20">
    <property type="entry name" value="OUTER MEMBRANE PROTEIN TOLC"/>
    <property type="match status" value="1"/>
</dbReference>
<dbReference type="RefSeq" id="WP_377904938.1">
    <property type="nucleotide sequence ID" value="NZ_JBHRZS010000006.1"/>
</dbReference>
<gene>
    <name evidence="10" type="ORF">ACFOSV_07380</name>
</gene>
<keyword evidence="8" id="KW-0175">Coiled coil</keyword>
<accession>A0ABV8ASP6</accession>
<dbReference type="SUPFAM" id="SSF56954">
    <property type="entry name" value="Outer membrane efflux proteins (OEP)"/>
    <property type="match status" value="1"/>
</dbReference>
<protein>
    <submittedName>
        <fullName evidence="10">TolC family protein</fullName>
    </submittedName>
</protein>
<dbReference type="InterPro" id="IPR051906">
    <property type="entry name" value="TolC-like"/>
</dbReference>
<comment type="subcellular location">
    <subcellularLocation>
        <location evidence="1">Cell outer membrane</location>
    </subcellularLocation>
</comment>
<keyword evidence="11" id="KW-1185">Reference proteome</keyword>
<evidence type="ECO:0000256" key="1">
    <source>
        <dbReference type="ARBA" id="ARBA00004442"/>
    </source>
</evidence>
<evidence type="ECO:0000313" key="11">
    <source>
        <dbReference type="Proteomes" id="UP001595805"/>
    </source>
</evidence>
<dbReference type="Pfam" id="PF02321">
    <property type="entry name" value="OEP"/>
    <property type="match status" value="1"/>
</dbReference>
<dbReference type="Gene3D" id="1.20.1600.10">
    <property type="entry name" value="Outer membrane efflux proteins (OEP)"/>
    <property type="match status" value="1"/>
</dbReference>
<comment type="similarity">
    <text evidence="2">Belongs to the outer membrane factor (OMF) (TC 1.B.17) family.</text>
</comment>
<organism evidence="10 11">
    <name type="scientific">Algoriphagus namhaensis</name>
    <dbReference type="NCBI Taxonomy" id="915353"/>
    <lineage>
        <taxon>Bacteria</taxon>
        <taxon>Pseudomonadati</taxon>
        <taxon>Bacteroidota</taxon>
        <taxon>Cytophagia</taxon>
        <taxon>Cytophagales</taxon>
        <taxon>Cyclobacteriaceae</taxon>
        <taxon>Algoriphagus</taxon>
    </lineage>
</organism>
<proteinExistence type="inferred from homology"/>
<evidence type="ECO:0000256" key="2">
    <source>
        <dbReference type="ARBA" id="ARBA00007613"/>
    </source>
</evidence>
<evidence type="ECO:0000313" key="10">
    <source>
        <dbReference type="EMBL" id="MFC3879990.1"/>
    </source>
</evidence>
<keyword evidence="4" id="KW-1134">Transmembrane beta strand</keyword>
<sequence>MKKNLLIALAFLLSVQSWAQDFKGISVDRLRPLDSLIVEALEKAPLIHRLTKGQEQKQQEIILSRKAWLQHIALTGGYNYGNGVVADNLTTTSDNQAVWRTSNFATFSLGISFRLPVSEITNQKNQAKINQLAIEEMEFQKEDLRNVIAEEVIKRYNNLERTLTTIRLQSLKVEADEAAVQVTESHFKQGTADIDQYRMAMDILTTAKIELEKSKSDAWFYKRTLEEIVGSPIFR</sequence>
<name>A0ABV8ASP6_9BACT</name>
<feature type="coiled-coil region" evidence="8">
    <location>
        <begin position="130"/>
        <end position="169"/>
    </location>
</feature>
<dbReference type="PANTHER" id="PTHR30026">
    <property type="entry name" value="OUTER MEMBRANE PROTEIN TOLC"/>
    <property type="match status" value="1"/>
</dbReference>
<evidence type="ECO:0000256" key="8">
    <source>
        <dbReference type="SAM" id="Coils"/>
    </source>
</evidence>
<reference evidence="11" key="1">
    <citation type="journal article" date="2019" name="Int. J. Syst. Evol. Microbiol.">
        <title>The Global Catalogue of Microorganisms (GCM) 10K type strain sequencing project: providing services to taxonomists for standard genome sequencing and annotation.</title>
        <authorList>
            <consortium name="The Broad Institute Genomics Platform"/>
            <consortium name="The Broad Institute Genome Sequencing Center for Infectious Disease"/>
            <person name="Wu L."/>
            <person name="Ma J."/>
        </authorList>
    </citation>
    <scope>NUCLEOTIDE SEQUENCE [LARGE SCALE GENOMIC DNA]</scope>
    <source>
        <strain evidence="11">CCUG 60523</strain>
    </source>
</reference>
<dbReference type="Proteomes" id="UP001595805">
    <property type="component" value="Unassembled WGS sequence"/>
</dbReference>
<evidence type="ECO:0000256" key="6">
    <source>
        <dbReference type="ARBA" id="ARBA00023136"/>
    </source>
</evidence>